<sequence>MAQGGCVCGNIRYSIEGDAVKKALCHCLDCRKISGSTYSTNAIYQDSGFKVLQGTTKEHKKVADTGKEIISNFCGDCGSTMWRVGNSFPGLIIIKVGTLDDVNALGNAKPDAELFAPQRVEWVAEVPNAAQLKGMS</sequence>
<dbReference type="Proteomes" id="UP000799444">
    <property type="component" value="Unassembled WGS sequence"/>
</dbReference>
<evidence type="ECO:0000259" key="5">
    <source>
        <dbReference type="PROSITE" id="PS51891"/>
    </source>
</evidence>
<name>A0A9P4QZH9_9PLEO</name>
<dbReference type="PANTHER" id="PTHR33337">
    <property type="entry name" value="GFA DOMAIN-CONTAINING PROTEIN"/>
    <property type="match status" value="1"/>
</dbReference>
<dbReference type="PANTHER" id="PTHR33337:SF30">
    <property type="entry name" value="DUF636 DOMAIN PROTEIN (AFU_ORTHOLOGUE AFUA_1G03180)"/>
    <property type="match status" value="1"/>
</dbReference>
<evidence type="ECO:0000256" key="1">
    <source>
        <dbReference type="ARBA" id="ARBA00005495"/>
    </source>
</evidence>
<dbReference type="Gene3D" id="3.90.1590.10">
    <property type="entry name" value="glutathione-dependent formaldehyde- activating enzyme (gfa)"/>
    <property type="match status" value="1"/>
</dbReference>
<dbReference type="EMBL" id="ML996137">
    <property type="protein sequence ID" value="KAF2735335.1"/>
    <property type="molecule type" value="Genomic_DNA"/>
</dbReference>
<gene>
    <name evidence="6" type="ORF">EJ04DRAFT_522963</name>
</gene>
<dbReference type="SUPFAM" id="SSF51316">
    <property type="entry name" value="Mss4-like"/>
    <property type="match status" value="1"/>
</dbReference>
<dbReference type="Pfam" id="PF04828">
    <property type="entry name" value="GFA"/>
    <property type="match status" value="1"/>
</dbReference>
<comment type="similarity">
    <text evidence="1">Belongs to the Gfa family.</text>
</comment>
<keyword evidence="2" id="KW-0479">Metal-binding</keyword>
<evidence type="ECO:0000313" key="6">
    <source>
        <dbReference type="EMBL" id="KAF2735335.1"/>
    </source>
</evidence>
<protein>
    <recommendedName>
        <fullName evidence="5">CENP-V/GFA domain-containing protein</fullName>
    </recommendedName>
</protein>
<reference evidence="6" key="1">
    <citation type="journal article" date="2020" name="Stud. Mycol.">
        <title>101 Dothideomycetes genomes: a test case for predicting lifestyles and emergence of pathogens.</title>
        <authorList>
            <person name="Haridas S."/>
            <person name="Albert R."/>
            <person name="Binder M."/>
            <person name="Bloem J."/>
            <person name="Labutti K."/>
            <person name="Salamov A."/>
            <person name="Andreopoulos B."/>
            <person name="Baker S."/>
            <person name="Barry K."/>
            <person name="Bills G."/>
            <person name="Bluhm B."/>
            <person name="Cannon C."/>
            <person name="Castanera R."/>
            <person name="Culley D."/>
            <person name="Daum C."/>
            <person name="Ezra D."/>
            <person name="Gonzalez J."/>
            <person name="Henrissat B."/>
            <person name="Kuo A."/>
            <person name="Liang C."/>
            <person name="Lipzen A."/>
            <person name="Lutzoni F."/>
            <person name="Magnuson J."/>
            <person name="Mondo S."/>
            <person name="Nolan M."/>
            <person name="Ohm R."/>
            <person name="Pangilinan J."/>
            <person name="Park H.-J."/>
            <person name="Ramirez L."/>
            <person name="Alfaro M."/>
            <person name="Sun H."/>
            <person name="Tritt A."/>
            <person name="Yoshinaga Y."/>
            <person name="Zwiers L.-H."/>
            <person name="Turgeon B."/>
            <person name="Goodwin S."/>
            <person name="Spatafora J."/>
            <person name="Crous P."/>
            <person name="Grigoriev I."/>
        </authorList>
    </citation>
    <scope>NUCLEOTIDE SEQUENCE</scope>
    <source>
        <strain evidence="6">CBS 125425</strain>
    </source>
</reference>
<organism evidence="6 7">
    <name type="scientific">Polyplosphaeria fusca</name>
    <dbReference type="NCBI Taxonomy" id="682080"/>
    <lineage>
        <taxon>Eukaryota</taxon>
        <taxon>Fungi</taxon>
        <taxon>Dikarya</taxon>
        <taxon>Ascomycota</taxon>
        <taxon>Pezizomycotina</taxon>
        <taxon>Dothideomycetes</taxon>
        <taxon>Pleosporomycetidae</taxon>
        <taxon>Pleosporales</taxon>
        <taxon>Tetraplosphaeriaceae</taxon>
        <taxon>Polyplosphaeria</taxon>
    </lineage>
</organism>
<dbReference type="GO" id="GO:0016846">
    <property type="term" value="F:carbon-sulfur lyase activity"/>
    <property type="evidence" value="ECO:0007669"/>
    <property type="project" value="InterPro"/>
</dbReference>
<keyword evidence="7" id="KW-1185">Reference proteome</keyword>
<evidence type="ECO:0000256" key="2">
    <source>
        <dbReference type="ARBA" id="ARBA00022723"/>
    </source>
</evidence>
<comment type="caution">
    <text evidence="6">The sequence shown here is derived from an EMBL/GenBank/DDBJ whole genome shotgun (WGS) entry which is preliminary data.</text>
</comment>
<accession>A0A9P4QZH9</accession>
<keyword evidence="3" id="KW-0862">Zinc</keyword>
<dbReference type="OrthoDB" id="406544at2759"/>
<dbReference type="InterPro" id="IPR006913">
    <property type="entry name" value="CENP-V/GFA"/>
</dbReference>
<keyword evidence="4" id="KW-0456">Lyase</keyword>
<dbReference type="AlphaFoldDB" id="A0A9P4QZH9"/>
<evidence type="ECO:0000256" key="3">
    <source>
        <dbReference type="ARBA" id="ARBA00022833"/>
    </source>
</evidence>
<evidence type="ECO:0000313" key="7">
    <source>
        <dbReference type="Proteomes" id="UP000799444"/>
    </source>
</evidence>
<feature type="domain" description="CENP-V/GFA" evidence="5">
    <location>
        <begin position="2"/>
        <end position="111"/>
    </location>
</feature>
<evidence type="ECO:0000256" key="4">
    <source>
        <dbReference type="ARBA" id="ARBA00023239"/>
    </source>
</evidence>
<dbReference type="GO" id="GO:0046872">
    <property type="term" value="F:metal ion binding"/>
    <property type="evidence" value="ECO:0007669"/>
    <property type="project" value="UniProtKB-KW"/>
</dbReference>
<dbReference type="InterPro" id="IPR011057">
    <property type="entry name" value="Mss4-like_sf"/>
</dbReference>
<dbReference type="PROSITE" id="PS51891">
    <property type="entry name" value="CENP_V_GFA"/>
    <property type="match status" value="1"/>
</dbReference>
<proteinExistence type="inferred from homology"/>